<keyword evidence="2" id="KW-1185">Reference proteome</keyword>
<protein>
    <submittedName>
        <fullName evidence="1">Uncharacterized protein</fullName>
    </submittedName>
</protein>
<sequence length="104" mass="11354">MRRVIPARRLVRRRFLLGSTDLILLSGPGAEIDLLAAVGAEGTEAVFRCPADVLSASRAFDDSRHTVRQLIANGTSNEYRGIFRRFKGAPLRFGSARQGQVQAG</sequence>
<reference evidence="1 2" key="1">
    <citation type="journal article" date="2006" name="Proc. Natl. Acad. Sci. U.S.A.">
        <title>Burkholderia xenovorans LB400 harbors a multi-replicon, 9.73-Mbp genome shaped for versatility.</title>
        <authorList>
            <person name="Chain P.S."/>
            <person name="Denef V.J."/>
            <person name="Konstantinidis K.T."/>
            <person name="Vergez L.M."/>
            <person name="Agullo L."/>
            <person name="Reyes V.L."/>
            <person name="Hauser L."/>
            <person name="Cordova M."/>
            <person name="Gomez L."/>
            <person name="Gonzalez M."/>
            <person name="Land M."/>
            <person name="Lao V."/>
            <person name="Larimer F."/>
            <person name="LiPuma J.J."/>
            <person name="Mahenthiralingam E."/>
            <person name="Malfatti S.A."/>
            <person name="Marx C.J."/>
            <person name="Parnell J.J."/>
            <person name="Ramette A."/>
            <person name="Richardson P."/>
            <person name="Seeger M."/>
            <person name="Smith D."/>
            <person name="Spilker T."/>
            <person name="Sul W.J."/>
            <person name="Tsoi T.V."/>
            <person name="Ulrich L.E."/>
            <person name="Zhulin I.B."/>
            <person name="Tiedje J.M."/>
        </authorList>
    </citation>
    <scope>NUCLEOTIDE SEQUENCE [LARGE SCALE GENOMIC DNA]</scope>
    <source>
        <strain evidence="1 2">LB400</strain>
    </source>
</reference>
<evidence type="ECO:0000313" key="2">
    <source>
        <dbReference type="Proteomes" id="UP000001817"/>
    </source>
</evidence>
<dbReference type="Proteomes" id="UP000001817">
    <property type="component" value="Chromosome 1"/>
</dbReference>
<evidence type="ECO:0000313" key="1">
    <source>
        <dbReference type="EMBL" id="ABE32434.1"/>
    </source>
</evidence>
<accession>Q13U05</accession>
<dbReference type="AlphaFoldDB" id="Q13U05"/>
<name>Q13U05_PARXL</name>
<dbReference type="KEGG" id="bxe:Bxe_A0499"/>
<gene>
    <name evidence="1" type="ORF">Bxe_A0499</name>
</gene>
<proteinExistence type="predicted"/>
<dbReference type="STRING" id="266265.Bxe_A0499"/>
<organism evidence="1 2">
    <name type="scientific">Paraburkholderia xenovorans (strain LB400)</name>
    <dbReference type="NCBI Taxonomy" id="266265"/>
    <lineage>
        <taxon>Bacteria</taxon>
        <taxon>Pseudomonadati</taxon>
        <taxon>Pseudomonadota</taxon>
        <taxon>Betaproteobacteria</taxon>
        <taxon>Burkholderiales</taxon>
        <taxon>Burkholderiaceae</taxon>
        <taxon>Paraburkholderia</taxon>
    </lineage>
</organism>
<dbReference type="EMBL" id="CP000270">
    <property type="protein sequence ID" value="ABE32434.1"/>
    <property type="molecule type" value="Genomic_DNA"/>
</dbReference>